<organism evidence="2 3">
    <name type="scientific">Manihot esculenta</name>
    <name type="common">Cassava</name>
    <name type="synonym">Jatropha manihot</name>
    <dbReference type="NCBI Taxonomy" id="3983"/>
    <lineage>
        <taxon>Eukaryota</taxon>
        <taxon>Viridiplantae</taxon>
        <taxon>Streptophyta</taxon>
        <taxon>Embryophyta</taxon>
        <taxon>Tracheophyta</taxon>
        <taxon>Spermatophyta</taxon>
        <taxon>Magnoliopsida</taxon>
        <taxon>eudicotyledons</taxon>
        <taxon>Gunneridae</taxon>
        <taxon>Pentapetalae</taxon>
        <taxon>rosids</taxon>
        <taxon>fabids</taxon>
        <taxon>Malpighiales</taxon>
        <taxon>Euphorbiaceae</taxon>
        <taxon>Crotonoideae</taxon>
        <taxon>Manihoteae</taxon>
        <taxon>Manihot</taxon>
    </lineage>
</organism>
<evidence type="ECO:0000313" key="3">
    <source>
        <dbReference type="Proteomes" id="UP000091857"/>
    </source>
</evidence>
<dbReference type="EMBL" id="CM004402">
    <property type="protein sequence ID" value="OAY26383.1"/>
    <property type="molecule type" value="Genomic_DNA"/>
</dbReference>
<keyword evidence="3" id="KW-1185">Reference proteome</keyword>
<dbReference type="Gramene" id="Manes.16G043400.1.v8.1">
    <property type="protein sequence ID" value="Manes.16G043400.1.v8.1.CDS"/>
    <property type="gene ID" value="Manes.16G043400.v8.1"/>
</dbReference>
<keyword evidence="1" id="KW-0472">Membrane</keyword>
<accession>A0A2C9U9T0</accession>
<name>A0A2C9U9T0_MANES</name>
<dbReference type="Proteomes" id="UP000091857">
    <property type="component" value="Chromosome 16"/>
</dbReference>
<protein>
    <submittedName>
        <fullName evidence="2">Uncharacterized protein</fullName>
    </submittedName>
</protein>
<evidence type="ECO:0000313" key="2">
    <source>
        <dbReference type="EMBL" id="OAY26383.1"/>
    </source>
</evidence>
<comment type="caution">
    <text evidence="2">The sequence shown here is derived from an EMBL/GenBank/DDBJ whole genome shotgun (WGS) entry which is preliminary data.</text>
</comment>
<sequence>MQEIYASSFVISLDFSSRTRYLGSEFFSRLFSPSMDNVLIRNTHYNIWWLVGGFARNLAILFPVGSMGWNGL</sequence>
<dbReference type="AlphaFoldDB" id="A0A2C9U9T0"/>
<feature type="transmembrane region" description="Helical" evidence="1">
    <location>
        <begin position="47"/>
        <end position="69"/>
    </location>
</feature>
<proteinExistence type="predicted"/>
<keyword evidence="1" id="KW-0812">Transmembrane</keyword>
<keyword evidence="1" id="KW-1133">Transmembrane helix</keyword>
<evidence type="ECO:0000256" key="1">
    <source>
        <dbReference type="SAM" id="Phobius"/>
    </source>
</evidence>
<reference evidence="3" key="1">
    <citation type="journal article" date="2016" name="Nat. Biotechnol.">
        <title>Sequencing wild and cultivated cassava and related species reveals extensive interspecific hybridization and genetic diversity.</title>
        <authorList>
            <person name="Bredeson J.V."/>
            <person name="Lyons J.B."/>
            <person name="Prochnik S.E."/>
            <person name="Wu G.A."/>
            <person name="Ha C.M."/>
            <person name="Edsinger-Gonzales E."/>
            <person name="Grimwood J."/>
            <person name="Schmutz J."/>
            <person name="Rabbi I.Y."/>
            <person name="Egesi C."/>
            <person name="Nauluvula P."/>
            <person name="Lebot V."/>
            <person name="Ndunguru J."/>
            <person name="Mkamilo G."/>
            <person name="Bart R.S."/>
            <person name="Setter T.L."/>
            <person name="Gleadow R.M."/>
            <person name="Kulakow P."/>
            <person name="Ferguson M.E."/>
            <person name="Rounsley S."/>
            <person name="Rokhsar D.S."/>
        </authorList>
    </citation>
    <scope>NUCLEOTIDE SEQUENCE [LARGE SCALE GENOMIC DNA]</scope>
    <source>
        <strain evidence="3">cv. AM560-2</strain>
    </source>
</reference>
<gene>
    <name evidence="2" type="ORF">MANES_16G043400v8</name>
</gene>